<dbReference type="Gene3D" id="2.80.10.50">
    <property type="match status" value="1"/>
</dbReference>
<dbReference type="VEuPathDB" id="MicrosporidiaDB:G9O61_00g002860"/>
<dbReference type="GeneID" id="36318401"/>
<dbReference type="CDD" id="cd00161">
    <property type="entry name" value="beta-trefoil_Ricin-like"/>
    <property type="match status" value="1"/>
</dbReference>
<dbReference type="RefSeq" id="XP_024331605.1">
    <property type="nucleotide sequence ID" value="XM_024473507.1"/>
</dbReference>
<dbReference type="InterPro" id="IPR035992">
    <property type="entry name" value="Ricin_B-like_lectins"/>
</dbReference>
<proteinExistence type="predicted"/>
<reference evidence="1 2" key="1">
    <citation type="journal article" date="2015" name="Environ. Microbiol.">
        <title>Genome analyses suggest the presence of polyploidy and recent human-driven expansions in eight global populations of the honeybee pathogen Nosema ceranae.</title>
        <authorList>
            <person name="Pelin A."/>
            <person name="Selman M."/>
            <person name="Aris-Brosou S."/>
            <person name="Farinelli L."/>
            <person name="Corradi N."/>
        </authorList>
    </citation>
    <scope>NUCLEOTIDE SEQUENCE [LARGE SCALE GENOMIC DNA]</scope>
    <source>
        <strain evidence="1 2">PA08 1199</strain>
    </source>
</reference>
<protein>
    <submittedName>
        <fullName evidence="1">Uncharacterized protein</fullName>
    </submittedName>
</protein>
<evidence type="ECO:0000313" key="2">
    <source>
        <dbReference type="Proteomes" id="UP000034350"/>
    </source>
</evidence>
<dbReference type="EMBL" id="JPQZ01000010">
    <property type="protein sequence ID" value="KKO75863.1"/>
    <property type="molecule type" value="Genomic_DNA"/>
</dbReference>
<name>A0A0F9WSP8_9MICR</name>
<gene>
    <name evidence="1" type="ORF">AAJ76_1000014197</name>
</gene>
<dbReference type="SUPFAM" id="SSF50370">
    <property type="entry name" value="Ricin B-like lectins"/>
    <property type="match status" value="1"/>
</dbReference>
<dbReference type="VEuPathDB" id="MicrosporidiaDB:AAJ76_1000014197"/>
<organism evidence="1 2">
    <name type="scientific">Vairimorpha ceranae</name>
    <dbReference type="NCBI Taxonomy" id="40302"/>
    <lineage>
        <taxon>Eukaryota</taxon>
        <taxon>Fungi</taxon>
        <taxon>Fungi incertae sedis</taxon>
        <taxon>Microsporidia</taxon>
        <taxon>Nosematidae</taxon>
        <taxon>Vairimorpha</taxon>
    </lineage>
</organism>
<accession>A0A0F9WSP8</accession>
<dbReference type="VEuPathDB" id="MicrosporidiaDB:NCER_100577"/>
<sequence>MLFFYFNLSVQMYIKHLNRDVYVGGLLNNINSMPLVPVNKSERENFKLYPDLNGLLLLKPKYSDKVWDVGKADTLTYWTRHGEPNQRFAFLYVGYDTYIIKNREKCMEFKPFLRKYIFSECDDSSDQKFTLVATEGEITSANDLITDLKSAEQEQIAKFSVLQEKAIKYTKQKAVNFLKNLIVGN</sequence>
<dbReference type="AlphaFoldDB" id="A0A0F9WSP8"/>
<dbReference type="OMA" id="IMYNESE"/>
<comment type="caution">
    <text evidence="1">The sequence shown here is derived from an EMBL/GenBank/DDBJ whole genome shotgun (WGS) entry which is preliminary data.</text>
</comment>
<evidence type="ECO:0000313" key="1">
    <source>
        <dbReference type="EMBL" id="KKO75863.1"/>
    </source>
</evidence>
<keyword evidence="2" id="KW-1185">Reference proteome</keyword>
<dbReference type="Proteomes" id="UP000034350">
    <property type="component" value="Unassembled WGS sequence"/>
</dbReference>